<dbReference type="PANTHER" id="PTHR46201">
    <property type="entry name" value="PHD FINGER PROTEIN MALE MEIOCYTE DEATH 1-RELATED"/>
    <property type="match status" value="1"/>
</dbReference>
<reference evidence="1 2" key="1">
    <citation type="journal article" date="2020" name="Mol. Biol. Evol.">
        <title>Distinct Expression and Methylation Patterns for Genes with Different Fates following a Single Whole-Genome Duplication in Flowering Plants.</title>
        <authorList>
            <person name="Shi T."/>
            <person name="Rahmani R.S."/>
            <person name="Gugger P.F."/>
            <person name="Wang M."/>
            <person name="Li H."/>
            <person name="Zhang Y."/>
            <person name="Li Z."/>
            <person name="Wang Q."/>
            <person name="Van de Peer Y."/>
            <person name="Marchal K."/>
            <person name="Chen J."/>
        </authorList>
    </citation>
    <scope>NUCLEOTIDE SEQUENCE [LARGE SCALE GENOMIC DNA]</scope>
    <source>
        <tissue evidence="1">Leaf</tissue>
    </source>
</reference>
<dbReference type="AlphaFoldDB" id="A0A822YTJ6"/>
<gene>
    <name evidence="1" type="ORF">HUJ06_006470</name>
</gene>
<dbReference type="PANTHER" id="PTHR46201:SF9">
    <property type="entry name" value="PHD FINGER PROTEIN MALE MEIOCYTE DEATH 1"/>
    <property type="match status" value="1"/>
</dbReference>
<dbReference type="Proteomes" id="UP000607653">
    <property type="component" value="Unassembled WGS sequence"/>
</dbReference>
<evidence type="ECO:0000313" key="2">
    <source>
        <dbReference type="Proteomes" id="UP000607653"/>
    </source>
</evidence>
<organism evidence="1 2">
    <name type="scientific">Nelumbo nucifera</name>
    <name type="common">Sacred lotus</name>
    <dbReference type="NCBI Taxonomy" id="4432"/>
    <lineage>
        <taxon>Eukaryota</taxon>
        <taxon>Viridiplantae</taxon>
        <taxon>Streptophyta</taxon>
        <taxon>Embryophyta</taxon>
        <taxon>Tracheophyta</taxon>
        <taxon>Spermatophyta</taxon>
        <taxon>Magnoliopsida</taxon>
        <taxon>Proteales</taxon>
        <taxon>Nelumbonaceae</taxon>
        <taxon>Nelumbo</taxon>
    </lineage>
</organism>
<proteinExistence type="predicted"/>
<protein>
    <submittedName>
        <fullName evidence="1">Uncharacterized protein</fullName>
    </submittedName>
</protein>
<sequence length="121" mass="13913">MAITVLDACKKRKRKPKLYGFHTFADPGCPIILTGPFRDNIRSFIEECGEIEDYNVEGMPTWSTLLVNENNGVVVPLYTIEESVKHSLHPFCDHCRCVGKEEAKFEFDTIFFLQFLFSLAF</sequence>
<accession>A0A822YTJ6</accession>
<comment type="caution">
    <text evidence="1">The sequence shown here is derived from an EMBL/GenBank/DDBJ whole genome shotgun (WGS) entry which is preliminary data.</text>
</comment>
<name>A0A822YTJ6_NELNU</name>
<keyword evidence="2" id="KW-1185">Reference proteome</keyword>
<dbReference type="EMBL" id="DUZY01000004">
    <property type="protein sequence ID" value="DAD35830.1"/>
    <property type="molecule type" value="Genomic_DNA"/>
</dbReference>
<evidence type="ECO:0000313" key="1">
    <source>
        <dbReference type="EMBL" id="DAD35830.1"/>
    </source>
</evidence>